<gene>
    <name evidence="2" type="ORF">ACFOND_15055</name>
</gene>
<protein>
    <submittedName>
        <fullName evidence="2">Protein YgfX</fullName>
    </submittedName>
</protein>
<accession>A0ABV7WUU7</accession>
<organism evidence="2 3">
    <name type="scientific">Reinekea marina</name>
    <dbReference type="NCBI Taxonomy" id="1310421"/>
    <lineage>
        <taxon>Bacteria</taxon>
        <taxon>Pseudomonadati</taxon>
        <taxon>Pseudomonadota</taxon>
        <taxon>Gammaproteobacteria</taxon>
        <taxon>Oceanospirillales</taxon>
        <taxon>Saccharospirillaceae</taxon>
        <taxon>Reinekea</taxon>
    </lineage>
</organism>
<reference evidence="3" key="1">
    <citation type="journal article" date="2019" name="Int. J. Syst. Evol. Microbiol.">
        <title>The Global Catalogue of Microorganisms (GCM) 10K type strain sequencing project: providing services to taxonomists for standard genome sequencing and annotation.</title>
        <authorList>
            <consortium name="The Broad Institute Genomics Platform"/>
            <consortium name="The Broad Institute Genome Sequencing Center for Infectious Disease"/>
            <person name="Wu L."/>
            <person name="Ma J."/>
        </authorList>
    </citation>
    <scope>NUCLEOTIDE SEQUENCE [LARGE SCALE GENOMIC DNA]</scope>
    <source>
        <strain evidence="3">CECT 8288</strain>
    </source>
</reference>
<sequence length="141" mass="16376">MPATVNVSLTKSRWPMGVHCIGWLLFSIVLAQYIGLLAFVVWFMAFASYGFFRPMPISRLSWQMGKLTFGFEHDESEWQWTGRGRRSSQFILWHLKSEQGKERLVVWKDQVSDSSWRALNMAFTVWQSQALQANALLKTTP</sequence>
<name>A0ABV7WUU7_9GAMM</name>
<dbReference type="Proteomes" id="UP001595710">
    <property type="component" value="Unassembled WGS sequence"/>
</dbReference>
<dbReference type="InterPro" id="IPR009883">
    <property type="entry name" value="YgfX"/>
</dbReference>
<dbReference type="EMBL" id="JBHRYN010000060">
    <property type="protein sequence ID" value="MFC3702951.1"/>
    <property type="molecule type" value="Genomic_DNA"/>
</dbReference>
<dbReference type="RefSeq" id="WP_290282420.1">
    <property type="nucleotide sequence ID" value="NZ_JAUFQI010000001.1"/>
</dbReference>
<keyword evidence="1" id="KW-1133">Transmembrane helix</keyword>
<keyword evidence="1" id="KW-0472">Membrane</keyword>
<feature type="transmembrane region" description="Helical" evidence="1">
    <location>
        <begin position="21"/>
        <end position="52"/>
    </location>
</feature>
<evidence type="ECO:0000313" key="3">
    <source>
        <dbReference type="Proteomes" id="UP001595710"/>
    </source>
</evidence>
<dbReference type="Pfam" id="PF07254">
    <property type="entry name" value="Cpta_toxin"/>
    <property type="match status" value="1"/>
</dbReference>
<proteinExistence type="predicted"/>
<comment type="caution">
    <text evidence="2">The sequence shown here is derived from an EMBL/GenBank/DDBJ whole genome shotgun (WGS) entry which is preliminary data.</text>
</comment>
<keyword evidence="1" id="KW-0812">Transmembrane</keyword>
<keyword evidence="3" id="KW-1185">Reference proteome</keyword>
<evidence type="ECO:0000313" key="2">
    <source>
        <dbReference type="EMBL" id="MFC3702951.1"/>
    </source>
</evidence>
<evidence type="ECO:0000256" key="1">
    <source>
        <dbReference type="SAM" id="Phobius"/>
    </source>
</evidence>